<dbReference type="GO" id="GO:0032543">
    <property type="term" value="P:mitochondrial translation"/>
    <property type="evidence" value="ECO:0007669"/>
    <property type="project" value="EnsemblFungi"/>
</dbReference>
<dbReference type="InterPro" id="IPR023584">
    <property type="entry name" value="Ribosome_recyc_fac_dom"/>
</dbReference>
<dbReference type="GO" id="GO:0043023">
    <property type="term" value="F:ribosomal large subunit binding"/>
    <property type="evidence" value="ECO:0007669"/>
    <property type="project" value="TreeGrafter"/>
</dbReference>
<dbReference type="OMA" id="PNNDQQL"/>
<dbReference type="InterPro" id="IPR036191">
    <property type="entry name" value="RRF_sf"/>
</dbReference>
<accession>C4R7A9</accession>
<reference evidence="7 8" key="1">
    <citation type="journal article" date="2009" name="Nat. Biotechnol.">
        <title>Genome sequence of the recombinant protein production host Pichia pastoris.</title>
        <authorList>
            <person name="De Schutter K."/>
            <person name="Lin Y.C."/>
            <person name="Tiels P."/>
            <person name="Van Hecke A."/>
            <person name="Glinka S."/>
            <person name="Weber-Lehmann J."/>
            <person name="Rouze P."/>
            <person name="Van de Peer Y."/>
            <person name="Callewaert N."/>
        </authorList>
    </citation>
    <scope>NUCLEOTIDE SEQUENCE [LARGE SCALE GENOMIC DNA]</scope>
    <source>
        <strain evidence="8">GS115 / ATCC 20864</strain>
    </source>
</reference>
<dbReference type="Gene3D" id="1.10.132.20">
    <property type="entry name" value="Ribosome-recycling factor"/>
    <property type="match status" value="1"/>
</dbReference>
<keyword evidence="3" id="KW-0648">Protein biosynthesis</keyword>
<dbReference type="SMR" id="C4R7A9"/>
<dbReference type="GeneID" id="8200922"/>
<organism evidence="7 8">
    <name type="scientific">Komagataella phaffii (strain GS115 / ATCC 20864)</name>
    <name type="common">Yeast</name>
    <name type="synonym">Pichia pastoris</name>
    <dbReference type="NCBI Taxonomy" id="644223"/>
    <lineage>
        <taxon>Eukaryota</taxon>
        <taxon>Fungi</taxon>
        <taxon>Dikarya</taxon>
        <taxon>Ascomycota</taxon>
        <taxon>Saccharomycotina</taxon>
        <taxon>Pichiomycetes</taxon>
        <taxon>Pichiales</taxon>
        <taxon>Pichiaceae</taxon>
        <taxon>Komagataella</taxon>
    </lineage>
</organism>
<dbReference type="PANTHER" id="PTHR20982:SF3">
    <property type="entry name" value="MITOCHONDRIAL RIBOSOME RECYCLING FACTOR PSEUDO 1"/>
    <property type="match status" value="1"/>
</dbReference>
<dbReference type="SUPFAM" id="SSF55194">
    <property type="entry name" value="Ribosome recycling factor, RRF"/>
    <property type="match status" value="1"/>
</dbReference>
<dbReference type="STRING" id="644223.C4R7A9"/>
<dbReference type="PANTHER" id="PTHR20982">
    <property type="entry name" value="RIBOSOME RECYCLING FACTOR"/>
    <property type="match status" value="1"/>
</dbReference>
<gene>
    <name evidence="7" type="ordered locus">PAS_chr4_0253</name>
</gene>
<dbReference type="FunCoup" id="C4R7A9">
    <property type="interactions" value="73"/>
</dbReference>
<sequence length="247" mass="27958">MLPATLFTSVHRSIVSSRVRSIVPSVAPAIFSCRYITHNAVLLKAKKKHSNHHEIVEEAPEVVNPKQVLKEIEDRFKLTLQEHQKKINEIKLGKSNPKIFDSLKVSIAKDLQPFPSVAQTTSKGRNLLVTVFDPSLVKYVVSSILSSGLNLNPEVDPKNPQLLKVPLTAPTAETKKETLKALKNNLEHYRHSITNKHSLASIRAHYLKEFKGNKEDSIKKLVNEIEKVHKDYSNSIHEQFKKVEKTL</sequence>
<dbReference type="Gene3D" id="3.30.1360.40">
    <property type="match status" value="1"/>
</dbReference>
<evidence type="ECO:0000256" key="1">
    <source>
        <dbReference type="ARBA" id="ARBA00005912"/>
    </source>
</evidence>
<keyword evidence="8" id="KW-1185">Reference proteome</keyword>
<proteinExistence type="inferred from homology"/>
<evidence type="ECO:0000259" key="6">
    <source>
        <dbReference type="Pfam" id="PF01765"/>
    </source>
</evidence>
<evidence type="ECO:0000256" key="2">
    <source>
        <dbReference type="ARBA" id="ARBA00020581"/>
    </source>
</evidence>
<comment type="function">
    <text evidence="4">Necessary for protein synthesis in mitochondria. Functions as a ribosome recycling factor in mitochondria.</text>
</comment>
<name>C4R7A9_KOMPG</name>
<dbReference type="HOGENOM" id="CLU_085410_0_0_1"/>
<dbReference type="eggNOG" id="KOG4759">
    <property type="taxonomic scope" value="Eukaryota"/>
</dbReference>
<dbReference type="InterPro" id="IPR002661">
    <property type="entry name" value="Ribosome_recyc_fac"/>
</dbReference>
<dbReference type="Proteomes" id="UP000000314">
    <property type="component" value="Chromosome 4"/>
</dbReference>
<protein>
    <recommendedName>
        <fullName evidence="2">Ribosome-recycling factor, mitochondrial</fullName>
    </recommendedName>
    <alternativeName>
        <fullName evidence="5">Ribosome-releasing factor, mitochondrial</fullName>
    </alternativeName>
</protein>
<dbReference type="OrthoDB" id="407355at2759"/>
<dbReference type="RefSeq" id="XP_002493663.1">
    <property type="nucleotide sequence ID" value="XM_002493618.1"/>
</dbReference>
<evidence type="ECO:0000313" key="7">
    <source>
        <dbReference type="EMBL" id="CAY71484.1"/>
    </source>
</evidence>
<dbReference type="GO" id="GO:0005739">
    <property type="term" value="C:mitochondrion"/>
    <property type="evidence" value="ECO:0007669"/>
    <property type="project" value="EnsemblFungi"/>
</dbReference>
<dbReference type="InParanoid" id="C4R7A9"/>
<evidence type="ECO:0000256" key="5">
    <source>
        <dbReference type="ARBA" id="ARBA00033107"/>
    </source>
</evidence>
<dbReference type="KEGG" id="ppa:PAS_chr4_0253"/>
<evidence type="ECO:0000313" key="8">
    <source>
        <dbReference type="Proteomes" id="UP000000314"/>
    </source>
</evidence>
<feature type="domain" description="Ribosome recycling factor" evidence="6">
    <location>
        <begin position="84"/>
        <end position="247"/>
    </location>
</feature>
<dbReference type="Pfam" id="PF01765">
    <property type="entry name" value="RRF"/>
    <property type="match status" value="1"/>
</dbReference>
<comment type="similarity">
    <text evidence="1">Belongs to the RRF family.</text>
</comment>
<dbReference type="EMBL" id="FN392322">
    <property type="protein sequence ID" value="CAY71484.1"/>
    <property type="molecule type" value="Genomic_DNA"/>
</dbReference>
<dbReference type="AlphaFoldDB" id="C4R7A9"/>
<evidence type="ECO:0000256" key="3">
    <source>
        <dbReference type="ARBA" id="ARBA00022917"/>
    </source>
</evidence>
<evidence type="ECO:0000256" key="4">
    <source>
        <dbReference type="ARBA" id="ARBA00024909"/>
    </source>
</evidence>